<dbReference type="Proteomes" id="UP000276295">
    <property type="component" value="Unassembled WGS sequence"/>
</dbReference>
<reference evidence="4 5" key="1">
    <citation type="submission" date="2018-09" db="EMBL/GenBank/DDBJ databases">
        <title>Draft genome sequence of Buttiauxella izardii CCUG 35510T.</title>
        <authorList>
            <person name="Salva-Serra F."/>
            <person name="Marathe N."/>
            <person name="Moore E."/>
            <person name="Stadler-Svensson L."/>
            <person name="Engstrom-Jakobsson H."/>
        </authorList>
    </citation>
    <scope>NUCLEOTIDE SEQUENCE [LARGE SCALE GENOMIC DNA]</scope>
    <source>
        <strain evidence="4 5">CCUG 35510</strain>
    </source>
</reference>
<evidence type="ECO:0000313" key="5">
    <source>
        <dbReference type="Proteomes" id="UP000276295"/>
    </source>
</evidence>
<dbReference type="EMBL" id="QZWH01000001">
    <property type="protein sequence ID" value="RJT27919.1"/>
    <property type="molecule type" value="Genomic_DNA"/>
</dbReference>
<keyword evidence="4" id="KW-0012">Acyltransferase</keyword>
<evidence type="ECO:0000256" key="1">
    <source>
        <dbReference type="SAM" id="Phobius"/>
    </source>
</evidence>
<feature type="transmembrane region" description="Helical" evidence="1">
    <location>
        <begin position="177"/>
        <end position="195"/>
    </location>
</feature>
<dbReference type="InterPro" id="IPR050879">
    <property type="entry name" value="Acyltransferase_3"/>
</dbReference>
<dbReference type="Pfam" id="PF01757">
    <property type="entry name" value="Acyl_transf_3"/>
    <property type="match status" value="1"/>
</dbReference>
<evidence type="ECO:0000313" key="4">
    <source>
        <dbReference type="EMBL" id="RJT27919.1"/>
    </source>
</evidence>
<keyword evidence="4" id="KW-0808">Transferase</keyword>
<feature type="transmembrane region" description="Helical" evidence="1">
    <location>
        <begin position="84"/>
        <end position="103"/>
    </location>
</feature>
<feature type="transmembrane region" description="Helical" evidence="1">
    <location>
        <begin position="43"/>
        <end position="63"/>
    </location>
</feature>
<proteinExistence type="predicted"/>
<dbReference type="GO" id="GO:0016020">
    <property type="term" value="C:membrane"/>
    <property type="evidence" value="ECO:0007669"/>
    <property type="project" value="TreeGrafter"/>
</dbReference>
<keyword evidence="1" id="KW-0472">Membrane</keyword>
<keyword evidence="1" id="KW-1133">Transmembrane helix</keyword>
<feature type="transmembrane region" description="Helical" evidence="1">
    <location>
        <begin position="319"/>
        <end position="337"/>
    </location>
</feature>
<name>A0A3A5K5S6_9ENTR</name>
<organism evidence="4 5">
    <name type="scientific">Buttiauxella izardii</name>
    <dbReference type="NCBI Taxonomy" id="82991"/>
    <lineage>
        <taxon>Bacteria</taxon>
        <taxon>Pseudomonadati</taxon>
        <taxon>Pseudomonadota</taxon>
        <taxon>Gammaproteobacteria</taxon>
        <taxon>Enterobacterales</taxon>
        <taxon>Enterobacteriaceae</taxon>
        <taxon>Buttiauxella</taxon>
    </lineage>
</organism>
<dbReference type="InterPro" id="IPR002656">
    <property type="entry name" value="Acyl_transf_3_dom"/>
</dbReference>
<dbReference type="PANTHER" id="PTHR23028:SF53">
    <property type="entry name" value="ACYL_TRANSF_3 DOMAIN-CONTAINING PROTEIN"/>
    <property type="match status" value="1"/>
</dbReference>
<feature type="transmembrane region" description="Helical" evidence="1">
    <location>
        <begin position="234"/>
        <end position="250"/>
    </location>
</feature>
<feature type="domain" description="SGNH" evidence="3">
    <location>
        <begin position="409"/>
        <end position="652"/>
    </location>
</feature>
<feature type="transmembrane region" description="Helical" evidence="1">
    <location>
        <begin position="21"/>
        <end position="37"/>
    </location>
</feature>
<feature type="transmembrane region" description="Helical" evidence="1">
    <location>
        <begin position="201"/>
        <end position="222"/>
    </location>
</feature>
<accession>A0A3A5K5S6</accession>
<sequence>MINFSSPGTLTPKAFRHDINGLRAWSVLAVIFYHFGVPGFGGGFVGVDIFFVISGFLMTAIIVNGLEHGNFSLWSFYLARARRIIPALITLCAVLLIMGWLWLPTADYRVLATNTATALTFVSNLKFWREAGYFDVASRDNWLLHTWSLSLEWQFYILLPLGCILIWHWFGRRGVKFALIAAGVLSLALSFYASPRLPGSAFYLLPTRAWEMLAGSWVWWLTRQHSMPKLPARVLEFTGFILIILSITLLDAARPWPGVYALIPVMGAMFVLMANRQQSIFTANIIARQIGASSYSIYLWHWPLVVALTYGSKQHNPEWIVAGLLLSVLLGKASLILIENPARKRLASESIGKQNCVIAVAVISTVLLAVGARYQQFDNRINPQIELAMTPKLHDSSLKQTCLLTPGEGSESPKCSYGKGELAAVVLGDSHAGMIVSTVAEVAPGSVIEMAYASCPTVLGLQRREDVDNDCKVFNDKAIQLLNNEYKNKVVIIANRSALALLGQNEKDIYFNIPMGFFDIPNEQPNDHLNKQFTAQLIKTMCAIENSQRVFLVRPIPEMAMDVPNTMARALMFGEPAREIFISMQEYKQRQKVIWAAQDEAVLQCGVKILDPLPYLCHGDRCQGNHSGRPLYSDNNHLSEFGSKLLIPMFRQAFEKRETTKLAESPEI</sequence>
<keyword evidence="5" id="KW-1185">Reference proteome</keyword>
<evidence type="ECO:0000259" key="2">
    <source>
        <dbReference type="Pfam" id="PF01757"/>
    </source>
</evidence>
<dbReference type="Pfam" id="PF19040">
    <property type="entry name" value="SGNH"/>
    <property type="match status" value="1"/>
</dbReference>
<feature type="transmembrane region" description="Helical" evidence="1">
    <location>
        <begin position="256"/>
        <end position="274"/>
    </location>
</feature>
<dbReference type="GO" id="GO:0016747">
    <property type="term" value="F:acyltransferase activity, transferring groups other than amino-acyl groups"/>
    <property type="evidence" value="ECO:0007669"/>
    <property type="project" value="InterPro"/>
</dbReference>
<comment type="caution">
    <text evidence="4">The sequence shown here is derived from an EMBL/GenBank/DDBJ whole genome shotgun (WGS) entry which is preliminary data.</text>
</comment>
<dbReference type="PANTHER" id="PTHR23028">
    <property type="entry name" value="ACETYLTRANSFERASE"/>
    <property type="match status" value="1"/>
</dbReference>
<dbReference type="RefSeq" id="WP_120062783.1">
    <property type="nucleotide sequence ID" value="NZ_QZWH01000001.1"/>
</dbReference>
<protein>
    <submittedName>
        <fullName evidence="4">Acyltransferase</fullName>
    </submittedName>
</protein>
<gene>
    <name evidence="4" type="ORF">D6029_00165</name>
</gene>
<keyword evidence="1" id="KW-0812">Transmembrane</keyword>
<dbReference type="InterPro" id="IPR043968">
    <property type="entry name" value="SGNH"/>
</dbReference>
<feature type="transmembrane region" description="Helical" evidence="1">
    <location>
        <begin position="153"/>
        <end position="170"/>
    </location>
</feature>
<evidence type="ECO:0000259" key="3">
    <source>
        <dbReference type="Pfam" id="PF19040"/>
    </source>
</evidence>
<dbReference type="GO" id="GO:0009103">
    <property type="term" value="P:lipopolysaccharide biosynthetic process"/>
    <property type="evidence" value="ECO:0007669"/>
    <property type="project" value="TreeGrafter"/>
</dbReference>
<dbReference type="OrthoDB" id="9767863at2"/>
<dbReference type="AlphaFoldDB" id="A0A3A5K5S6"/>
<feature type="domain" description="Acyltransferase 3" evidence="2">
    <location>
        <begin position="17"/>
        <end position="330"/>
    </location>
</feature>
<feature type="transmembrane region" description="Helical" evidence="1">
    <location>
        <begin position="357"/>
        <end position="374"/>
    </location>
</feature>